<feature type="compositionally biased region" description="Basic and acidic residues" evidence="6">
    <location>
        <begin position="79"/>
        <end position="92"/>
    </location>
</feature>
<feature type="transmembrane region" description="Helical" evidence="7">
    <location>
        <begin position="15"/>
        <end position="32"/>
    </location>
</feature>
<keyword evidence="4" id="KW-0735">Signal-anchor</keyword>
<evidence type="ECO:0000256" key="2">
    <source>
        <dbReference type="ARBA" id="ARBA00010271"/>
    </source>
</evidence>
<evidence type="ECO:0000256" key="1">
    <source>
        <dbReference type="ARBA" id="ARBA00004323"/>
    </source>
</evidence>
<keyword evidence="7" id="KW-1133">Transmembrane helix</keyword>
<feature type="region of interest" description="Disordered" evidence="6">
    <location>
        <begin position="72"/>
        <end position="92"/>
    </location>
</feature>
<feature type="compositionally biased region" description="Polar residues" evidence="6">
    <location>
        <begin position="227"/>
        <end position="236"/>
    </location>
</feature>
<dbReference type="PANTHER" id="PTHR11062">
    <property type="entry name" value="EXOSTOSIN HEPARAN SULFATE GLYCOSYLTRANSFERASE -RELATED"/>
    <property type="match status" value="1"/>
</dbReference>
<feature type="region of interest" description="Disordered" evidence="6">
    <location>
        <begin position="203"/>
        <end position="241"/>
    </location>
</feature>
<accession>A0ABQ7U245</accession>
<keyword evidence="3" id="KW-0328">Glycosyltransferase</keyword>
<keyword evidence="7" id="KW-0472">Membrane</keyword>
<keyword evidence="7" id="KW-0812">Transmembrane</keyword>
<evidence type="ECO:0000256" key="3">
    <source>
        <dbReference type="ARBA" id="ARBA00022676"/>
    </source>
</evidence>
<feature type="domain" description="Exostosin GT47" evidence="8">
    <location>
        <begin position="318"/>
        <end position="595"/>
    </location>
</feature>
<keyword evidence="10" id="KW-1185">Reference proteome</keyword>
<evidence type="ECO:0000259" key="8">
    <source>
        <dbReference type="Pfam" id="PF03016"/>
    </source>
</evidence>
<reference evidence="9 10" key="1">
    <citation type="journal article" date="2021" name="bioRxiv">
        <title>Chromosome-scale and haplotype-resolved genome assembly of a tetraploid potato cultivar.</title>
        <authorList>
            <person name="Sun H."/>
            <person name="Jiao W.-B."/>
            <person name="Krause K."/>
            <person name="Campoy J.A."/>
            <person name="Goel M."/>
            <person name="Folz-Donahue K."/>
            <person name="Kukat C."/>
            <person name="Huettel B."/>
            <person name="Schneeberger K."/>
        </authorList>
    </citation>
    <scope>NUCLEOTIDE SEQUENCE [LARGE SCALE GENOMIC DNA]</scope>
    <source>
        <strain evidence="9">SolTubOtavaFocal</strain>
        <tissue evidence="9">Leaves</tissue>
    </source>
</reference>
<evidence type="ECO:0000256" key="7">
    <source>
        <dbReference type="SAM" id="Phobius"/>
    </source>
</evidence>
<dbReference type="InterPro" id="IPR040911">
    <property type="entry name" value="Exostosin_GT47"/>
</dbReference>
<dbReference type="PANTHER" id="PTHR11062:SF353">
    <property type="entry name" value="EXOSTOSIN GT47 DOMAIN-CONTAINING PROTEIN"/>
    <property type="match status" value="1"/>
</dbReference>
<evidence type="ECO:0000313" key="9">
    <source>
        <dbReference type="EMBL" id="KAH0741011.1"/>
    </source>
</evidence>
<keyword evidence="5" id="KW-0333">Golgi apparatus</keyword>
<gene>
    <name evidence="9" type="ORF">KY290_034054</name>
</gene>
<keyword evidence="3" id="KW-0808">Transferase</keyword>
<dbReference type="InterPro" id="IPR004263">
    <property type="entry name" value="Exostosin"/>
</dbReference>
<organism evidence="9 10">
    <name type="scientific">Solanum tuberosum</name>
    <name type="common">Potato</name>
    <dbReference type="NCBI Taxonomy" id="4113"/>
    <lineage>
        <taxon>Eukaryota</taxon>
        <taxon>Viridiplantae</taxon>
        <taxon>Streptophyta</taxon>
        <taxon>Embryophyta</taxon>
        <taxon>Tracheophyta</taxon>
        <taxon>Spermatophyta</taxon>
        <taxon>Magnoliopsida</taxon>
        <taxon>eudicotyledons</taxon>
        <taxon>Gunneridae</taxon>
        <taxon>Pentapetalae</taxon>
        <taxon>asterids</taxon>
        <taxon>lamiids</taxon>
        <taxon>Solanales</taxon>
        <taxon>Solanaceae</taxon>
        <taxon>Solanoideae</taxon>
        <taxon>Solaneae</taxon>
        <taxon>Solanum</taxon>
    </lineage>
</organism>
<feature type="compositionally biased region" description="Polar residues" evidence="6">
    <location>
        <begin position="203"/>
        <end position="214"/>
    </location>
</feature>
<evidence type="ECO:0000313" key="10">
    <source>
        <dbReference type="Proteomes" id="UP000826656"/>
    </source>
</evidence>
<name>A0ABQ7U245_SOLTU</name>
<evidence type="ECO:0000256" key="5">
    <source>
        <dbReference type="ARBA" id="ARBA00023034"/>
    </source>
</evidence>
<dbReference type="Pfam" id="PF03016">
    <property type="entry name" value="Exostosin_GT47"/>
    <property type="match status" value="1"/>
</dbReference>
<dbReference type="EMBL" id="JAIVGD010000026">
    <property type="protein sequence ID" value="KAH0741011.1"/>
    <property type="molecule type" value="Genomic_DNA"/>
</dbReference>
<comment type="subcellular location">
    <subcellularLocation>
        <location evidence="1">Golgi apparatus membrane</location>
        <topology evidence="1">Single-pass type II membrane protein</topology>
    </subcellularLocation>
</comment>
<comment type="similarity">
    <text evidence="2">Belongs to the glycosyltransferase 47 family.</text>
</comment>
<evidence type="ECO:0000256" key="4">
    <source>
        <dbReference type="ARBA" id="ARBA00022968"/>
    </source>
</evidence>
<comment type="caution">
    <text evidence="9">The sequence shown here is derived from an EMBL/GenBank/DDBJ whole genome shotgun (WGS) entry which is preliminary data.</text>
</comment>
<dbReference type="Proteomes" id="UP000826656">
    <property type="component" value="Unassembled WGS sequence"/>
</dbReference>
<evidence type="ECO:0000256" key="6">
    <source>
        <dbReference type="SAM" id="MobiDB-lite"/>
    </source>
</evidence>
<proteinExistence type="inferred from homology"/>
<sequence>MAVTDFLCRAETRRVLWIMGGVFAFSILFQFFELPYGNFIGSLFSGLNFNRMNYVNTQINFTGGFDEKISRNDSGFPIESEKSGGNHPDDSSRVELLKPNTNLAPERAIEFGNIFKGNNGNVAPMLDEQNKDDNIVPLASDIESPPLISSPPQVDDNLIAPIATQIDEVTVIVVPLNSTNATTQLMNSPAPSVSHRHVDTDNSTALASSHNPNEATGLVRNDHALSGNGSTMTKSTPAARKASVEGVVSISEMTNMLLRSSHPSNLLTNPMWSSAGDEELLSVKSQIETAPNNMSDLGLYASVFHNVSKFKRSYELMEHNLKIFIYKEGKRPIFHQPKLKGIYASEGWFMKQLKASKQFLTDDPNKAHLFYLPFSSQTLEEVVYVPGSRSFDKLKAFLNNYLDLIKGRYPFWNRTQGADHFLVACHDWAPEETRREMANCIKSLCNADLREGFKFGKDASLPETNIVSTNPSISLGGNRPSQRKFLAFFAGSMHGYVRPILLKYWQNKDPMMKIFGRMDNHDYILHMKSSKYCICARGHEVNSPRVVESISYQCVPVIISDNFVPPFLETLNWETFAVFVQEKDIPNLKSILESIPLRRYLKLYNNVMKVQQHFLWHPEPVKYDTFYMILHSIWYNRVFQIAS</sequence>
<protein>
    <recommendedName>
        <fullName evidence="8">Exostosin GT47 domain-containing protein</fullName>
    </recommendedName>
</protein>